<sequence>MKGGMEGGMARKSGAVLSARGTGCNQGPPLGAVNCGNGNGHRLYSLRAHEEILIDCPFTPFNNQWQAWFQEENLWQKGEKKVEKEQAEEGRKDLGWHTPPNPRSTYHQRAQVSSRGQIQIPLLHCFSLRV</sequence>
<evidence type="ECO:0000313" key="3">
    <source>
        <dbReference type="Proteomes" id="UP001187415"/>
    </source>
</evidence>
<comment type="caution">
    <text evidence="2">The sequence shown here is derived from an EMBL/GenBank/DDBJ whole genome shotgun (WGS) entry which is preliminary data.</text>
</comment>
<protein>
    <submittedName>
        <fullName evidence="2">Uncharacterized protein</fullName>
    </submittedName>
</protein>
<dbReference type="EMBL" id="JAUPFM010000016">
    <property type="protein sequence ID" value="KAK2825878.1"/>
    <property type="molecule type" value="Genomic_DNA"/>
</dbReference>
<gene>
    <name evidence="2" type="ORF">Q5P01_020092</name>
</gene>
<feature type="compositionally biased region" description="Basic and acidic residues" evidence="1">
    <location>
        <begin position="79"/>
        <end position="95"/>
    </location>
</feature>
<dbReference type="AlphaFoldDB" id="A0AA88S1I1"/>
<reference evidence="2" key="1">
    <citation type="submission" date="2023-07" db="EMBL/GenBank/DDBJ databases">
        <title>Chromosome-level Genome Assembly of Striped Snakehead (Channa striata).</title>
        <authorList>
            <person name="Liu H."/>
        </authorList>
    </citation>
    <scope>NUCLEOTIDE SEQUENCE</scope>
    <source>
        <strain evidence="2">Gz</strain>
        <tissue evidence="2">Muscle</tissue>
    </source>
</reference>
<dbReference type="Proteomes" id="UP001187415">
    <property type="component" value="Unassembled WGS sequence"/>
</dbReference>
<proteinExistence type="predicted"/>
<organism evidence="2 3">
    <name type="scientific">Channa striata</name>
    <name type="common">Snakehead murrel</name>
    <name type="synonym">Ophicephalus striatus</name>
    <dbReference type="NCBI Taxonomy" id="64152"/>
    <lineage>
        <taxon>Eukaryota</taxon>
        <taxon>Metazoa</taxon>
        <taxon>Chordata</taxon>
        <taxon>Craniata</taxon>
        <taxon>Vertebrata</taxon>
        <taxon>Euteleostomi</taxon>
        <taxon>Actinopterygii</taxon>
        <taxon>Neopterygii</taxon>
        <taxon>Teleostei</taxon>
        <taxon>Neoteleostei</taxon>
        <taxon>Acanthomorphata</taxon>
        <taxon>Anabantaria</taxon>
        <taxon>Anabantiformes</taxon>
        <taxon>Channoidei</taxon>
        <taxon>Channidae</taxon>
        <taxon>Channa</taxon>
    </lineage>
</organism>
<feature type="region of interest" description="Disordered" evidence="1">
    <location>
        <begin position="79"/>
        <end position="106"/>
    </location>
</feature>
<evidence type="ECO:0000256" key="1">
    <source>
        <dbReference type="SAM" id="MobiDB-lite"/>
    </source>
</evidence>
<evidence type="ECO:0000313" key="2">
    <source>
        <dbReference type="EMBL" id="KAK2825878.1"/>
    </source>
</evidence>
<accession>A0AA88S1I1</accession>
<name>A0AA88S1I1_CHASR</name>
<keyword evidence="3" id="KW-1185">Reference proteome</keyword>